<dbReference type="InterPro" id="IPR026350">
    <property type="entry name" value="GxxExxY"/>
</dbReference>
<organism evidence="1">
    <name type="scientific">mine drainage metagenome</name>
    <dbReference type="NCBI Taxonomy" id="410659"/>
    <lineage>
        <taxon>unclassified sequences</taxon>
        <taxon>metagenomes</taxon>
        <taxon>ecological metagenomes</taxon>
    </lineage>
</organism>
<comment type="caution">
    <text evidence="1">The sequence shown here is derived from an EMBL/GenBank/DDBJ whole genome shotgun (WGS) entry which is preliminary data.</text>
</comment>
<dbReference type="Pfam" id="PF13366">
    <property type="entry name" value="PDDEXK_3"/>
    <property type="match status" value="1"/>
</dbReference>
<dbReference type="NCBIfam" id="TIGR04256">
    <property type="entry name" value="GxxExxY"/>
    <property type="match status" value="1"/>
</dbReference>
<dbReference type="AlphaFoldDB" id="A0A1J5RYA0"/>
<proteinExistence type="predicted"/>
<gene>
    <name evidence="1" type="ORF">GALL_208850</name>
</gene>
<evidence type="ECO:0008006" key="2">
    <source>
        <dbReference type="Google" id="ProtNLM"/>
    </source>
</evidence>
<evidence type="ECO:0000313" key="1">
    <source>
        <dbReference type="EMBL" id="OIQ97060.1"/>
    </source>
</evidence>
<dbReference type="EMBL" id="MLJW01000138">
    <property type="protein sequence ID" value="OIQ97060.1"/>
    <property type="molecule type" value="Genomic_DNA"/>
</dbReference>
<protein>
    <recommendedName>
        <fullName evidence="2">GxxExxY protein</fullName>
    </recommendedName>
</protein>
<reference evidence="1" key="1">
    <citation type="submission" date="2016-10" db="EMBL/GenBank/DDBJ databases">
        <title>Sequence of Gallionella enrichment culture.</title>
        <authorList>
            <person name="Poehlein A."/>
            <person name="Muehling M."/>
            <person name="Daniel R."/>
        </authorList>
    </citation>
    <scope>NUCLEOTIDE SEQUENCE</scope>
</reference>
<name>A0A1J5RYA0_9ZZZZ</name>
<sequence length="134" mass="14974">MAPETSETGLNHRDTEITETIIGGAIEVHRHLGPGMLESVYEAALAYELDQSGLRVERQKALPMVYKGISFDEGFRLDLLVDERVVVELKCVDSVLPIHEAQLLSYLRLTKLKTGLLLNFKVPVLKDGIKRLSC</sequence>
<accession>A0A1J5RYA0</accession>